<name>A0ABX1TPF4_9GAMM</name>
<dbReference type="EMBL" id="SPMZ01000088">
    <property type="protein sequence ID" value="NMQ21338.1"/>
    <property type="molecule type" value="Genomic_DNA"/>
</dbReference>
<protein>
    <submittedName>
        <fullName evidence="1">Uncharacterized protein</fullName>
    </submittedName>
</protein>
<evidence type="ECO:0000313" key="1">
    <source>
        <dbReference type="EMBL" id="NMQ21338.1"/>
    </source>
</evidence>
<accession>A0ABX1TPF4</accession>
<organism evidence="1 2">
    <name type="scientific">Candidatus Competibacter phosphatis</name>
    <dbReference type="NCBI Taxonomy" id="221280"/>
    <lineage>
        <taxon>Bacteria</taxon>
        <taxon>Pseudomonadati</taxon>
        <taxon>Pseudomonadota</taxon>
        <taxon>Gammaproteobacteria</taxon>
        <taxon>Candidatus Competibacteraceae</taxon>
        <taxon>Candidatus Competibacter</taxon>
    </lineage>
</organism>
<keyword evidence="2" id="KW-1185">Reference proteome</keyword>
<sequence length="164" mass="17977">MPHADDLLNRRLSLAQACRALGIDPCLRPGESVTWMHLDPMTGIGINAGLYCHDPVRDDEPYVLSLGAYEETRIIGPNGEDYGTDRAVIARFDFALDGPDGEAPRPLDDPPRAPLRLATAELGAGWSDEDDRSLWAVLVEVGRILAGWPSERMARDETNLSAVR</sequence>
<proteinExistence type="predicted"/>
<comment type="caution">
    <text evidence="1">The sequence shown here is derived from an EMBL/GenBank/DDBJ whole genome shotgun (WGS) entry which is preliminary data.</text>
</comment>
<reference evidence="1 2" key="1">
    <citation type="submission" date="2019-03" db="EMBL/GenBank/DDBJ databases">
        <title>Metabolic reconstructions from genomes of highly enriched 'Candidatus Accumulibacter' and 'Candidatus Competibacter' bioreactor populations.</title>
        <authorList>
            <person name="Annavajhala M.K."/>
            <person name="Welles L."/>
            <person name="Abbas B."/>
            <person name="Sorokin D."/>
            <person name="Park H."/>
            <person name="Van Loosdrecht M."/>
            <person name="Chandran K."/>
        </authorList>
    </citation>
    <scope>NUCLEOTIDE SEQUENCE [LARGE SCALE GENOMIC DNA]</scope>
    <source>
        <strain evidence="1 2">SBR_G</strain>
    </source>
</reference>
<gene>
    <name evidence="1" type="ORF">E4P82_20315</name>
</gene>
<evidence type="ECO:0000313" key="2">
    <source>
        <dbReference type="Proteomes" id="UP000760480"/>
    </source>
</evidence>
<dbReference type="Proteomes" id="UP000760480">
    <property type="component" value="Unassembled WGS sequence"/>
</dbReference>
<dbReference type="RefSeq" id="WP_169250609.1">
    <property type="nucleotide sequence ID" value="NZ_SPMZ01000088.1"/>
</dbReference>